<feature type="transmembrane region" description="Helical" evidence="2">
    <location>
        <begin position="29"/>
        <end position="50"/>
    </location>
</feature>
<feature type="compositionally biased region" description="Polar residues" evidence="1">
    <location>
        <begin position="337"/>
        <end position="347"/>
    </location>
</feature>
<evidence type="ECO:0000313" key="4">
    <source>
        <dbReference type="Proteomes" id="UP000265703"/>
    </source>
</evidence>
<evidence type="ECO:0000256" key="1">
    <source>
        <dbReference type="SAM" id="MobiDB-lite"/>
    </source>
</evidence>
<organism evidence="3 4">
    <name type="scientific">Glomus cerebriforme</name>
    <dbReference type="NCBI Taxonomy" id="658196"/>
    <lineage>
        <taxon>Eukaryota</taxon>
        <taxon>Fungi</taxon>
        <taxon>Fungi incertae sedis</taxon>
        <taxon>Mucoromycota</taxon>
        <taxon>Glomeromycotina</taxon>
        <taxon>Glomeromycetes</taxon>
        <taxon>Glomerales</taxon>
        <taxon>Glomeraceae</taxon>
        <taxon>Glomus</taxon>
    </lineage>
</organism>
<keyword evidence="2" id="KW-0812">Transmembrane</keyword>
<comment type="caution">
    <text evidence="3">The sequence shown here is derived from an EMBL/GenBank/DDBJ whole genome shotgun (WGS) entry which is preliminary data.</text>
</comment>
<gene>
    <name evidence="3" type="ORF">C1645_875731</name>
</gene>
<feature type="transmembrane region" description="Helical" evidence="2">
    <location>
        <begin position="217"/>
        <end position="234"/>
    </location>
</feature>
<keyword evidence="4" id="KW-1185">Reference proteome</keyword>
<feature type="transmembrane region" description="Helical" evidence="2">
    <location>
        <begin position="6"/>
        <end position="22"/>
    </location>
</feature>
<feature type="compositionally biased region" description="Low complexity" evidence="1">
    <location>
        <begin position="285"/>
        <end position="315"/>
    </location>
</feature>
<keyword evidence="2" id="KW-0472">Membrane</keyword>
<reference evidence="3 4" key="1">
    <citation type="submission" date="2018-06" db="EMBL/GenBank/DDBJ databases">
        <title>Comparative genomics reveals the genomic features of Rhizophagus irregularis, R. cerebriforme, R. diaphanum and Gigaspora rosea, and their symbiotic lifestyle signature.</title>
        <authorList>
            <person name="Morin E."/>
            <person name="San Clemente H."/>
            <person name="Chen E.C.H."/>
            <person name="De La Providencia I."/>
            <person name="Hainaut M."/>
            <person name="Kuo A."/>
            <person name="Kohler A."/>
            <person name="Murat C."/>
            <person name="Tang N."/>
            <person name="Roy S."/>
            <person name="Loubradou J."/>
            <person name="Henrissat B."/>
            <person name="Grigoriev I.V."/>
            <person name="Corradi N."/>
            <person name="Roux C."/>
            <person name="Martin F.M."/>
        </authorList>
    </citation>
    <scope>NUCLEOTIDE SEQUENCE [LARGE SCALE GENOMIC DNA]</scope>
    <source>
        <strain evidence="3 4">DAOM 227022</strain>
    </source>
</reference>
<feature type="transmembrane region" description="Helical" evidence="2">
    <location>
        <begin position="70"/>
        <end position="92"/>
    </location>
</feature>
<evidence type="ECO:0000256" key="2">
    <source>
        <dbReference type="SAM" id="Phobius"/>
    </source>
</evidence>
<feature type="compositionally biased region" description="Basic residues" evidence="1">
    <location>
        <begin position="324"/>
        <end position="335"/>
    </location>
</feature>
<feature type="transmembrane region" description="Helical" evidence="2">
    <location>
        <begin position="104"/>
        <end position="125"/>
    </location>
</feature>
<feature type="transmembrane region" description="Helical" evidence="2">
    <location>
        <begin position="180"/>
        <end position="205"/>
    </location>
</feature>
<feature type="region of interest" description="Disordered" evidence="1">
    <location>
        <begin position="264"/>
        <end position="358"/>
    </location>
</feature>
<dbReference type="AlphaFoldDB" id="A0A397T3V8"/>
<name>A0A397T3V8_9GLOM</name>
<dbReference type="Proteomes" id="UP000265703">
    <property type="component" value="Unassembled WGS sequence"/>
</dbReference>
<evidence type="ECO:0000313" key="3">
    <source>
        <dbReference type="EMBL" id="RIA90975.1"/>
    </source>
</evidence>
<keyword evidence="2" id="KW-1133">Transmembrane helix</keyword>
<proteinExistence type="predicted"/>
<dbReference type="OrthoDB" id="2434124at2759"/>
<feature type="transmembrane region" description="Helical" evidence="2">
    <location>
        <begin position="145"/>
        <end position="168"/>
    </location>
</feature>
<accession>A0A397T3V8</accession>
<protein>
    <submittedName>
        <fullName evidence="3">Uncharacterized protein</fullName>
    </submittedName>
</protein>
<sequence length="409" mass="46001">MEQAGLITLIIISLILSLLSIVHIIRKALFAISIIIHINCLFGSLIILSMNILDLLRVLKVAQLTRDFSSIYFLTTSLTSILSCYVLLQVGINFYQNYGLLKTLSMFAPLIISMGVFGLSVFTAIKILLDTNYTLTGSEIKFKNLIFILSLISGFLSLIYGIFPLFSIRTQTRLRPQQTAVSIVHFFIVVILFIAHFIIYTIVTFKGPILDMDYNSIQNMILILIFPGCLFSPPRGIVKFIKRKFLGVEELAIGGDYRPDMLPDNYTMDNNNSSRRNINNHRLSKSLPPLPPISTSLVISSPTPSPRSTPNSASPRRNESPQPHHNKNIRTHGRSFSHAQIRSQSRTQYHKRSNTTNTMNTINSLNSIESDTSFYISKFFNNSSNGGSSKKYFIGGSLPNGDRQFTMRN</sequence>
<dbReference type="EMBL" id="QKYT01000165">
    <property type="protein sequence ID" value="RIA90975.1"/>
    <property type="molecule type" value="Genomic_DNA"/>
</dbReference>